<comment type="caution">
    <text evidence="1">The sequence shown here is derived from an EMBL/GenBank/DDBJ whole genome shotgun (WGS) entry which is preliminary data.</text>
</comment>
<keyword evidence="2" id="KW-1185">Reference proteome</keyword>
<dbReference type="AlphaFoldDB" id="A0A8S4QQA2"/>
<dbReference type="EMBL" id="CAKXAJ010010856">
    <property type="protein sequence ID" value="CAH2211680.1"/>
    <property type="molecule type" value="Genomic_DNA"/>
</dbReference>
<sequence>MINLLFKSQLFNGKSTLPENAPVSTRNVRKEYTAEDLFGVEYRVRLRTEQILLLFVEYNTNKAGESDIKAEPSYHLLTGLWLSSLTLYRPF</sequence>
<evidence type="ECO:0000313" key="1">
    <source>
        <dbReference type="EMBL" id="CAH2211680.1"/>
    </source>
</evidence>
<proteinExistence type="predicted"/>
<evidence type="ECO:0000313" key="2">
    <source>
        <dbReference type="Proteomes" id="UP000838756"/>
    </source>
</evidence>
<name>A0A8S4QQA2_9NEOP</name>
<accession>A0A8S4QQA2</accession>
<organism evidence="1 2">
    <name type="scientific">Pararge aegeria aegeria</name>
    <dbReference type="NCBI Taxonomy" id="348720"/>
    <lineage>
        <taxon>Eukaryota</taxon>
        <taxon>Metazoa</taxon>
        <taxon>Ecdysozoa</taxon>
        <taxon>Arthropoda</taxon>
        <taxon>Hexapoda</taxon>
        <taxon>Insecta</taxon>
        <taxon>Pterygota</taxon>
        <taxon>Neoptera</taxon>
        <taxon>Endopterygota</taxon>
        <taxon>Lepidoptera</taxon>
        <taxon>Glossata</taxon>
        <taxon>Ditrysia</taxon>
        <taxon>Papilionoidea</taxon>
        <taxon>Nymphalidae</taxon>
        <taxon>Satyrinae</taxon>
        <taxon>Satyrini</taxon>
        <taxon>Parargina</taxon>
        <taxon>Pararge</taxon>
    </lineage>
</organism>
<dbReference type="OrthoDB" id="330671at2759"/>
<reference evidence="1" key="1">
    <citation type="submission" date="2022-03" db="EMBL/GenBank/DDBJ databases">
        <authorList>
            <person name="Lindestad O."/>
        </authorList>
    </citation>
    <scope>NUCLEOTIDE SEQUENCE</scope>
</reference>
<protein>
    <submittedName>
        <fullName evidence="1">Jg25543 protein</fullName>
    </submittedName>
</protein>
<dbReference type="Proteomes" id="UP000838756">
    <property type="component" value="Unassembled WGS sequence"/>
</dbReference>
<gene>
    <name evidence="1" type="primary">jg25543</name>
    <name evidence="1" type="ORF">PAEG_LOCUS3391</name>
</gene>